<protein>
    <submittedName>
        <fullName evidence="2">DUF368 domain-containing protein</fullName>
    </submittedName>
</protein>
<feature type="transmembrane region" description="Helical" evidence="1">
    <location>
        <begin position="125"/>
        <end position="144"/>
    </location>
</feature>
<organism evidence="2 3">
    <name type="scientific">Psychroflexus aurantiacus</name>
    <dbReference type="NCBI Taxonomy" id="2709310"/>
    <lineage>
        <taxon>Bacteria</taxon>
        <taxon>Pseudomonadati</taxon>
        <taxon>Bacteroidota</taxon>
        <taxon>Flavobacteriia</taxon>
        <taxon>Flavobacteriales</taxon>
        <taxon>Flavobacteriaceae</taxon>
        <taxon>Psychroflexus</taxon>
    </lineage>
</organism>
<evidence type="ECO:0000313" key="3">
    <source>
        <dbReference type="Proteomes" id="UP000478505"/>
    </source>
</evidence>
<comment type="caution">
    <text evidence="2">The sequence shown here is derived from an EMBL/GenBank/DDBJ whole genome shotgun (WGS) entry which is preliminary data.</text>
</comment>
<sequence length="314" mass="34435">MKRNLKSYITVSLKGLGMGAADVVPGVSGGTIAFITGVYEELVTTIANVDLGLLKTWKKEGFTTMWKQLNGNFILALLIGIFMSVFTLMRLTNYLLETYPVIVWSFFFGLVVASVWYVGKQIDRWTLKLVVFALLGFGIAYGITLMAPAQGMDHPLYFMLCGAVAICAMILPGISGAFILVLMGSYKTITEAVSEFNFQVIGLVGLGAIIGLLSFSRILKWLFTNFRLVTLAILTGFIAGSLNKIWPWKNVMDSVLIKGKLVILDDISVLPQHFEGDPQLFSAITAAALGFLLILLLEKIAEKQPLSHAKHQDV</sequence>
<reference evidence="2 3" key="1">
    <citation type="submission" date="2020-02" db="EMBL/GenBank/DDBJ databases">
        <title>Flavobacteriaceae Psychroflexus bacterium YR1-1, complete genome.</title>
        <authorList>
            <person name="Li Y."/>
            <person name="Wu S."/>
        </authorList>
    </citation>
    <scope>NUCLEOTIDE SEQUENCE [LARGE SCALE GENOMIC DNA]</scope>
    <source>
        <strain evidence="2 3">YR1-1</strain>
    </source>
</reference>
<dbReference type="EMBL" id="JAAIKD010000002">
    <property type="protein sequence ID" value="NEV93231.1"/>
    <property type="molecule type" value="Genomic_DNA"/>
</dbReference>
<keyword evidence="1" id="KW-0472">Membrane</keyword>
<accession>A0A6B3R5W6</accession>
<dbReference type="PANTHER" id="PTHR37308:SF1">
    <property type="entry name" value="POLYPRENYL-PHOSPHATE TRANSPORTER"/>
    <property type="match status" value="1"/>
</dbReference>
<keyword evidence="1" id="KW-1133">Transmembrane helix</keyword>
<gene>
    <name evidence="2" type="ORF">G3567_03590</name>
</gene>
<feature type="transmembrane region" description="Helical" evidence="1">
    <location>
        <begin position="280"/>
        <end position="297"/>
    </location>
</feature>
<feature type="transmembrane region" description="Helical" evidence="1">
    <location>
        <begin position="69"/>
        <end position="89"/>
    </location>
</feature>
<keyword evidence="3" id="KW-1185">Reference proteome</keyword>
<feature type="transmembrane region" description="Helical" evidence="1">
    <location>
        <begin position="196"/>
        <end position="216"/>
    </location>
</feature>
<name>A0A6B3R5W6_9FLAO</name>
<feature type="transmembrane region" description="Helical" evidence="1">
    <location>
        <begin position="101"/>
        <end position="119"/>
    </location>
</feature>
<dbReference type="AlphaFoldDB" id="A0A6B3R5W6"/>
<feature type="transmembrane region" description="Helical" evidence="1">
    <location>
        <begin position="156"/>
        <end position="184"/>
    </location>
</feature>
<dbReference type="RefSeq" id="WP_164003959.1">
    <property type="nucleotide sequence ID" value="NZ_JAAIKD010000002.1"/>
</dbReference>
<dbReference type="InterPro" id="IPR007163">
    <property type="entry name" value="VCA0040-like"/>
</dbReference>
<evidence type="ECO:0000313" key="2">
    <source>
        <dbReference type="EMBL" id="NEV93231.1"/>
    </source>
</evidence>
<proteinExistence type="predicted"/>
<keyword evidence="1" id="KW-0812">Transmembrane</keyword>
<dbReference type="Pfam" id="PF04018">
    <property type="entry name" value="VCA0040-like"/>
    <property type="match status" value="1"/>
</dbReference>
<dbReference type="Proteomes" id="UP000478505">
    <property type="component" value="Unassembled WGS sequence"/>
</dbReference>
<evidence type="ECO:0000256" key="1">
    <source>
        <dbReference type="SAM" id="Phobius"/>
    </source>
</evidence>
<dbReference type="PANTHER" id="PTHR37308">
    <property type="entry name" value="INTEGRAL MEMBRANE PROTEIN"/>
    <property type="match status" value="1"/>
</dbReference>